<gene>
    <name evidence="1" type="ORF">DW860_04940</name>
</gene>
<name>A0A413YMF5_9FIRM</name>
<dbReference type="EMBL" id="QSHK01000002">
    <property type="protein sequence ID" value="RHC09683.1"/>
    <property type="molecule type" value="Genomic_DNA"/>
</dbReference>
<dbReference type="AlphaFoldDB" id="A0A413YMF5"/>
<evidence type="ECO:0000313" key="1">
    <source>
        <dbReference type="EMBL" id="RHC09683.1"/>
    </source>
</evidence>
<reference evidence="1 2" key="1">
    <citation type="submission" date="2018-08" db="EMBL/GenBank/DDBJ databases">
        <title>A genome reference for cultivated species of the human gut microbiota.</title>
        <authorList>
            <person name="Zou Y."/>
            <person name="Xue W."/>
            <person name="Luo G."/>
        </authorList>
    </citation>
    <scope>NUCLEOTIDE SEQUENCE [LARGE SCALE GENOMIC DNA]</scope>
    <source>
        <strain evidence="1 2">AM37-5</strain>
    </source>
</reference>
<sequence>MSKGKGINRKKLVPFILSIIIFPQNPMQRIFEKQTERRSCRRDSGRNYVLSAGSTEDWKSFVPGLQREAAPCWG</sequence>
<accession>A0A413YMF5</accession>
<comment type="caution">
    <text evidence="1">The sequence shown here is derived from an EMBL/GenBank/DDBJ whole genome shotgun (WGS) entry which is preliminary data.</text>
</comment>
<evidence type="ECO:0000313" key="2">
    <source>
        <dbReference type="Proteomes" id="UP000284742"/>
    </source>
</evidence>
<dbReference type="Proteomes" id="UP000284742">
    <property type="component" value="Unassembled WGS sequence"/>
</dbReference>
<organism evidence="1 2">
    <name type="scientific">Dorea formicigenerans</name>
    <dbReference type="NCBI Taxonomy" id="39486"/>
    <lineage>
        <taxon>Bacteria</taxon>
        <taxon>Bacillati</taxon>
        <taxon>Bacillota</taxon>
        <taxon>Clostridia</taxon>
        <taxon>Lachnospirales</taxon>
        <taxon>Lachnospiraceae</taxon>
        <taxon>Dorea</taxon>
    </lineage>
</organism>
<protein>
    <submittedName>
        <fullName evidence="1">Uncharacterized protein</fullName>
    </submittedName>
</protein>
<proteinExistence type="predicted"/>